<sequence length="428" mass="48416">MRIETPDDIIDRRYHRAIGSKTGLINSVYLSLPNRQDPETYLSIPETAELERLVGTEDRLNLGLSGKGTDLDKTVMSAIGETIERYCLCWPDARDQMVEATYEEIQDRGEVVDWEYLNVFGEEFREQQLDPVSKDTELLWTTGTNLLTGEDVYVPSEYVWIRVQSLDNLPWHFLGSSSGCAAGGSLRSALLGSIYEAVERDAFMRTWCRQSSPEQISLDGYPEVREVKEDLMENEYLDVDLFEFDSDIDIPTVGVAFTNQRDERPKFIMGGSAALDPTTTMIEAMNEAAQGWPYSNYMATEYDVEEIDAEDAVDNFDVNILYYGLPENYDEVSFLMEGEPTAMADRDYPDPTGWSEQEELDYCLDQLEDAGCTPIAFDMTTPDAREVGISVTRVFIPELVFLSPPAALPTEHPEFDGETLTDKPHPYP</sequence>
<protein>
    <submittedName>
        <fullName evidence="3">YcaO-like family protein</fullName>
    </submittedName>
</protein>
<dbReference type="NCBIfam" id="TIGR03604">
    <property type="entry name" value="TOMM_cyclo_SagD"/>
    <property type="match status" value="1"/>
</dbReference>
<comment type="caution">
    <text evidence="3">The sequence shown here is derived from an EMBL/GenBank/DDBJ whole genome shotgun (WGS) entry which is preliminary data.</text>
</comment>
<feature type="domain" description="YcaO" evidence="2">
    <location>
        <begin position="66"/>
        <end position="428"/>
    </location>
</feature>
<gene>
    <name evidence="3" type="ORF">ACFQJ6_14760</name>
</gene>
<dbReference type="InterPro" id="IPR027624">
    <property type="entry name" value="TOMM_cyclo_SagD"/>
</dbReference>
<dbReference type="PANTHER" id="PTHR37809:SF1">
    <property type="entry name" value="RIBOSOMAL PROTEIN S12 METHYLTHIOTRANSFERASE ACCESSORY FACTOR YCAO"/>
    <property type="match status" value="1"/>
</dbReference>
<organism evidence="3 4">
    <name type="scientific">Halorussus caseinilyticus</name>
    <dbReference type="NCBI Taxonomy" id="3034025"/>
    <lineage>
        <taxon>Archaea</taxon>
        <taxon>Methanobacteriati</taxon>
        <taxon>Methanobacteriota</taxon>
        <taxon>Stenosarchaea group</taxon>
        <taxon>Halobacteria</taxon>
        <taxon>Halobacteriales</taxon>
        <taxon>Haladaptataceae</taxon>
        <taxon>Halorussus</taxon>
    </lineage>
</organism>
<dbReference type="Gene3D" id="3.30.40.250">
    <property type="match status" value="1"/>
</dbReference>
<dbReference type="Gene3D" id="3.30.1330.230">
    <property type="match status" value="1"/>
</dbReference>
<evidence type="ECO:0000256" key="1">
    <source>
        <dbReference type="SAM" id="MobiDB-lite"/>
    </source>
</evidence>
<dbReference type="Proteomes" id="UP001596407">
    <property type="component" value="Unassembled WGS sequence"/>
</dbReference>
<evidence type="ECO:0000313" key="4">
    <source>
        <dbReference type="Proteomes" id="UP001596407"/>
    </source>
</evidence>
<name>A0ABD5WR48_9EURY</name>
<dbReference type="EMBL" id="JBHSZH010000005">
    <property type="protein sequence ID" value="MFC7081171.1"/>
    <property type="molecule type" value="Genomic_DNA"/>
</dbReference>
<dbReference type="PANTHER" id="PTHR37809">
    <property type="entry name" value="RIBOSOMAL PROTEIN S12 METHYLTHIOTRANSFERASE ACCESSORY FACTOR YCAO"/>
    <property type="match status" value="1"/>
</dbReference>
<evidence type="ECO:0000313" key="3">
    <source>
        <dbReference type="EMBL" id="MFC7081171.1"/>
    </source>
</evidence>
<dbReference type="PROSITE" id="PS51664">
    <property type="entry name" value="YCAO"/>
    <property type="match status" value="1"/>
</dbReference>
<dbReference type="InterPro" id="IPR003776">
    <property type="entry name" value="YcaO-like_dom"/>
</dbReference>
<dbReference type="GeneID" id="79302086"/>
<reference evidence="3 4" key="1">
    <citation type="journal article" date="2019" name="Int. J. Syst. Evol. Microbiol.">
        <title>The Global Catalogue of Microorganisms (GCM) 10K type strain sequencing project: providing services to taxonomists for standard genome sequencing and annotation.</title>
        <authorList>
            <consortium name="The Broad Institute Genomics Platform"/>
            <consortium name="The Broad Institute Genome Sequencing Center for Infectious Disease"/>
            <person name="Wu L."/>
            <person name="Ma J."/>
        </authorList>
    </citation>
    <scope>NUCLEOTIDE SEQUENCE [LARGE SCALE GENOMIC DNA]</scope>
    <source>
        <strain evidence="3 4">DT72</strain>
    </source>
</reference>
<dbReference type="Pfam" id="PF02624">
    <property type="entry name" value="YcaO"/>
    <property type="match status" value="1"/>
</dbReference>
<dbReference type="Gene3D" id="3.30.160.660">
    <property type="match status" value="1"/>
</dbReference>
<proteinExistence type="predicted"/>
<feature type="compositionally biased region" description="Basic and acidic residues" evidence="1">
    <location>
        <begin position="411"/>
        <end position="428"/>
    </location>
</feature>
<feature type="region of interest" description="Disordered" evidence="1">
    <location>
        <begin position="408"/>
        <end position="428"/>
    </location>
</feature>
<dbReference type="AlphaFoldDB" id="A0ABD5WR48"/>
<dbReference type="RefSeq" id="WP_276280910.1">
    <property type="nucleotide sequence ID" value="NZ_CP119809.1"/>
</dbReference>
<keyword evidence="4" id="KW-1185">Reference proteome</keyword>
<evidence type="ECO:0000259" key="2">
    <source>
        <dbReference type="PROSITE" id="PS51664"/>
    </source>
</evidence>
<accession>A0ABD5WR48</accession>